<dbReference type="GO" id="GO:0050482">
    <property type="term" value="P:arachidonate secretion"/>
    <property type="evidence" value="ECO:0007669"/>
    <property type="project" value="InterPro"/>
</dbReference>
<feature type="compositionally biased region" description="Basic and acidic residues" evidence="3">
    <location>
        <begin position="133"/>
        <end position="142"/>
    </location>
</feature>
<feature type="compositionally biased region" description="Basic and acidic residues" evidence="3">
    <location>
        <begin position="268"/>
        <end position="291"/>
    </location>
</feature>
<feature type="compositionally biased region" description="Basic residues" evidence="3">
    <location>
        <begin position="462"/>
        <end position="477"/>
    </location>
</feature>
<dbReference type="InterPro" id="IPR033113">
    <property type="entry name" value="PLA2_histidine"/>
</dbReference>
<dbReference type="Gene3D" id="1.20.90.10">
    <property type="entry name" value="Phospholipase A2 domain"/>
    <property type="match status" value="1"/>
</dbReference>
<dbReference type="GO" id="GO:0006644">
    <property type="term" value="P:phospholipid metabolic process"/>
    <property type="evidence" value="ECO:0007669"/>
    <property type="project" value="InterPro"/>
</dbReference>
<dbReference type="InterPro" id="IPR016090">
    <property type="entry name" value="PLA2-like_dom"/>
</dbReference>
<organism evidence="5 6">
    <name type="scientific">Kryptolebias marmoratus</name>
    <name type="common">Mangrove killifish</name>
    <name type="synonym">Rivulus marmoratus</name>
    <dbReference type="NCBI Taxonomy" id="37003"/>
    <lineage>
        <taxon>Eukaryota</taxon>
        <taxon>Metazoa</taxon>
        <taxon>Chordata</taxon>
        <taxon>Craniata</taxon>
        <taxon>Vertebrata</taxon>
        <taxon>Euteleostomi</taxon>
        <taxon>Actinopterygii</taxon>
        <taxon>Neopterygii</taxon>
        <taxon>Teleostei</taxon>
        <taxon>Neoteleostei</taxon>
        <taxon>Acanthomorphata</taxon>
        <taxon>Ovalentaria</taxon>
        <taxon>Atherinomorphae</taxon>
        <taxon>Cyprinodontiformes</taxon>
        <taxon>Rivulidae</taxon>
        <taxon>Kryptolebias</taxon>
    </lineage>
</organism>
<dbReference type="Proteomes" id="UP000264800">
    <property type="component" value="Unplaced"/>
</dbReference>
<dbReference type="GeneTree" id="ENSGT00940000165341"/>
<feature type="compositionally biased region" description="Low complexity" evidence="3">
    <location>
        <begin position="180"/>
        <end position="196"/>
    </location>
</feature>
<dbReference type="AlphaFoldDB" id="A0A3Q3B9T1"/>
<comment type="subcellular location">
    <subcellularLocation>
        <location evidence="1">Secreted</location>
    </subcellularLocation>
</comment>
<dbReference type="Ensembl" id="ENSKMAT00000026862.1">
    <property type="protein sequence ID" value="ENSKMAP00000026523.1"/>
    <property type="gene ID" value="ENSKMAG00000019676.1"/>
</dbReference>
<dbReference type="GO" id="GO:0004623">
    <property type="term" value="F:phospholipase A2 activity"/>
    <property type="evidence" value="ECO:0007669"/>
    <property type="project" value="InterPro"/>
</dbReference>
<evidence type="ECO:0000256" key="3">
    <source>
        <dbReference type="SAM" id="MobiDB-lite"/>
    </source>
</evidence>
<reference evidence="5" key="2">
    <citation type="submission" date="2025-09" db="UniProtKB">
        <authorList>
            <consortium name="Ensembl"/>
        </authorList>
    </citation>
    <scope>IDENTIFICATION</scope>
</reference>
<feature type="compositionally biased region" description="Basic residues" evidence="3">
    <location>
        <begin position="199"/>
        <end position="231"/>
    </location>
</feature>
<proteinExistence type="predicted"/>
<feature type="compositionally biased region" description="Polar residues" evidence="3">
    <location>
        <begin position="542"/>
        <end position="551"/>
    </location>
</feature>
<protein>
    <submittedName>
        <fullName evidence="5">Protein interacting with cyclin A1</fullName>
    </submittedName>
</protein>
<keyword evidence="6" id="KW-1185">Reference proteome</keyword>
<dbReference type="SUPFAM" id="SSF48619">
    <property type="entry name" value="Phospholipase A2, PLA2"/>
    <property type="match status" value="1"/>
</dbReference>
<dbReference type="GO" id="GO:0005576">
    <property type="term" value="C:extracellular region"/>
    <property type="evidence" value="ECO:0007669"/>
    <property type="project" value="UniProtKB-SubCell"/>
</dbReference>
<feature type="region of interest" description="Disordered" evidence="3">
    <location>
        <begin position="371"/>
        <end position="551"/>
    </location>
</feature>
<feature type="region of interest" description="Disordered" evidence="3">
    <location>
        <begin position="179"/>
        <end position="356"/>
    </location>
</feature>
<evidence type="ECO:0000259" key="4">
    <source>
        <dbReference type="Pfam" id="PF05826"/>
    </source>
</evidence>
<evidence type="ECO:0000256" key="1">
    <source>
        <dbReference type="ARBA" id="ARBA00004613"/>
    </source>
</evidence>
<dbReference type="RefSeq" id="XP_017290763.2">
    <property type="nucleotide sequence ID" value="XM_017435274.2"/>
</dbReference>
<name>A0A3Q3B9T1_KRYMA</name>
<feature type="compositionally biased region" description="Pro residues" evidence="3">
    <location>
        <begin position="426"/>
        <end position="436"/>
    </location>
</feature>
<feature type="compositionally biased region" description="Polar residues" evidence="3">
    <location>
        <begin position="250"/>
        <end position="267"/>
    </location>
</feature>
<dbReference type="KEGG" id="kmr:108247278"/>
<feature type="compositionally biased region" description="Basic and acidic residues" evidence="3">
    <location>
        <begin position="306"/>
        <end position="315"/>
    </location>
</feature>
<feature type="region of interest" description="Disordered" evidence="3">
    <location>
        <begin position="132"/>
        <end position="162"/>
    </location>
</feature>
<dbReference type="PANTHER" id="PTHR12253">
    <property type="entry name" value="RH14732P"/>
    <property type="match status" value="1"/>
</dbReference>
<dbReference type="GeneID" id="108247278"/>
<dbReference type="PROSITE" id="PS00118">
    <property type="entry name" value="PA2_HIS"/>
    <property type="match status" value="1"/>
</dbReference>
<dbReference type="CTD" id="147011"/>
<dbReference type="InterPro" id="IPR036444">
    <property type="entry name" value="PLipase_A2_dom_sf"/>
</dbReference>
<dbReference type="STRING" id="37003.ENSKMAP00000026523"/>
<feature type="compositionally biased region" description="Basic and acidic residues" evidence="3">
    <location>
        <begin position="513"/>
        <end position="523"/>
    </location>
</feature>
<evidence type="ECO:0000313" key="5">
    <source>
        <dbReference type="Ensembl" id="ENSKMAP00000026523.1"/>
    </source>
</evidence>
<dbReference type="Pfam" id="PF05826">
    <property type="entry name" value="Phospholip_A2_2"/>
    <property type="match status" value="1"/>
</dbReference>
<reference evidence="5" key="1">
    <citation type="submission" date="2025-08" db="UniProtKB">
        <authorList>
            <consortium name="Ensembl"/>
        </authorList>
    </citation>
    <scope>IDENTIFICATION</scope>
</reference>
<evidence type="ECO:0000256" key="2">
    <source>
        <dbReference type="ARBA" id="ARBA00022525"/>
    </source>
</evidence>
<accession>A0A3Q3B9T1</accession>
<feature type="domain" description="Phospholipase A2-like central" evidence="4">
    <location>
        <begin position="2"/>
        <end position="83"/>
    </location>
</feature>
<evidence type="ECO:0000313" key="6">
    <source>
        <dbReference type="Proteomes" id="UP000264800"/>
    </source>
</evidence>
<keyword evidence="2" id="KW-0964">Secreted</keyword>
<dbReference type="CDD" id="cd04704">
    <property type="entry name" value="PLA2_bee_venom_like"/>
    <property type="match status" value="1"/>
</dbReference>
<sequence length="582" mass="64111">MADDYNQLGEFAETDSCCRVHDHCPHVIHAFSSNYGHTNFKWHSISHCDCDNDLKACLRKVNDTSSRVVGQAFFNVISVPCFDFTYEERCAERRWYGLCKRYEKLPVAVLREAVPYDYGGIDVIDELAVAPPKRKDPEKINEEEQPEGVTQSAMPSPEEPSLGNVVTAAEDFIKVLATVSSSQSSNADSNKDAAQSTEKKKKKKKKKEKEKEKKANRRPKGKGKERKRKQKAKDGDAVSPPGSRAEEVLSLSNFIRESNRLDGSNTNRPDENKLQLRGEDEPSNDVMKDEPAADVSITSPPAVRKGPAEATKEEEPLNVTSPHAENGRGGNEKKKSNELLHPSSEDLELDTDSLDVSHPVTEPQWLLAVGAARAPTLTPKVKRSRSKERGDNGGRKKRKRVGLDAAIVPAEQPNASADSLKVIPPNGVPAAPPVPPSAQQALQGPHVHGRSSRVTASAFSVLKRRRSKERALRSRRRNSSENLLSPHGGSATPRPGVAQGTQETETGTPTVRSDLRWDPDRRQTQPSLKQTKAAAEDPSSGAPWTTTSAAPSVSWLQLSIQRAKAQFNKKKRRKASHSDRQR</sequence>
<feature type="compositionally biased region" description="Low complexity" evidence="3">
    <location>
        <begin position="499"/>
        <end position="508"/>
    </location>
</feature>
<dbReference type="OrthoDB" id="6075074at2759"/>